<dbReference type="EMBL" id="WNDS01000003">
    <property type="protein sequence ID" value="KAF1014749.1"/>
    <property type="molecule type" value="Genomic_DNA"/>
</dbReference>
<protein>
    <submittedName>
        <fullName evidence="2">Citrate transporter</fullName>
    </submittedName>
</protein>
<gene>
    <name evidence="2" type="primary">citN_2</name>
    <name evidence="2" type="ORF">GAK31_02236</name>
</gene>
<organism evidence="2 3">
    <name type="scientific">Stenotrophomonas maltophilia</name>
    <name type="common">Pseudomonas maltophilia</name>
    <name type="synonym">Xanthomonas maltophilia</name>
    <dbReference type="NCBI Taxonomy" id="40324"/>
    <lineage>
        <taxon>Bacteria</taxon>
        <taxon>Pseudomonadati</taxon>
        <taxon>Pseudomonadota</taxon>
        <taxon>Gammaproteobacteria</taxon>
        <taxon>Lysobacterales</taxon>
        <taxon>Lysobacteraceae</taxon>
        <taxon>Stenotrophomonas</taxon>
        <taxon>Stenotrophomonas maltophilia group</taxon>
    </lineage>
</organism>
<accession>A0A7V8JL72</accession>
<keyword evidence="1" id="KW-0472">Membrane</keyword>
<evidence type="ECO:0000256" key="1">
    <source>
        <dbReference type="SAM" id="Phobius"/>
    </source>
</evidence>
<dbReference type="Proteomes" id="UP000487117">
    <property type="component" value="Unassembled WGS sequence"/>
</dbReference>
<evidence type="ECO:0000313" key="3">
    <source>
        <dbReference type="Proteomes" id="UP000487117"/>
    </source>
</evidence>
<sequence length="110" mass="11823">MGPYLAVITALASMPFTFFMSNDAFYFGVLPILSEAAGNYGITPVEMARASLVGQPVHLLSPLVPSTYLLVGLAKVEFADHQKFTLKWAIAISLLLMVGSLLFALYPLAA</sequence>
<keyword evidence="1" id="KW-1133">Transmembrane helix</keyword>
<reference evidence="3" key="1">
    <citation type="journal article" date="2020" name="MBio">
        <title>Horizontal gene transfer to a defensive symbiont with a reduced genome amongst a multipartite beetle microbiome.</title>
        <authorList>
            <person name="Waterworth S.C."/>
            <person name="Florez L.V."/>
            <person name="Rees E.R."/>
            <person name="Hertweck C."/>
            <person name="Kaltenpoth M."/>
            <person name="Kwan J.C."/>
        </authorList>
    </citation>
    <scope>NUCLEOTIDE SEQUENCE [LARGE SCALE GENOMIC DNA]</scope>
</reference>
<keyword evidence="1" id="KW-0812">Transmembrane</keyword>
<feature type="transmembrane region" description="Helical" evidence="1">
    <location>
        <begin position="88"/>
        <end position="109"/>
    </location>
</feature>
<comment type="caution">
    <text evidence="2">The sequence shown here is derived from an EMBL/GenBank/DDBJ whole genome shotgun (WGS) entry which is preliminary data.</text>
</comment>
<proteinExistence type="predicted"/>
<dbReference type="AlphaFoldDB" id="A0A7V8JL72"/>
<evidence type="ECO:0000313" key="2">
    <source>
        <dbReference type="EMBL" id="KAF1014749.1"/>
    </source>
</evidence>
<feature type="transmembrane region" description="Helical" evidence="1">
    <location>
        <begin position="58"/>
        <end position="76"/>
    </location>
</feature>
<name>A0A7V8JL72_STEMA</name>